<dbReference type="Pfam" id="PF13547">
    <property type="entry name" value="GTA_TIM"/>
    <property type="match status" value="1"/>
</dbReference>
<evidence type="ECO:0000259" key="3">
    <source>
        <dbReference type="Pfam" id="PF23666"/>
    </source>
</evidence>
<evidence type="ECO:0000259" key="1">
    <source>
        <dbReference type="Pfam" id="PF13547"/>
    </source>
</evidence>
<feature type="domain" description="GTA TIM-barrel-like" evidence="1">
    <location>
        <begin position="430"/>
        <end position="728"/>
    </location>
</feature>
<dbReference type="RefSeq" id="WP_016918763.1">
    <property type="nucleotide sequence ID" value="NZ_CP044331.1"/>
</dbReference>
<dbReference type="KEGG" id="mpar:F7D14_01730"/>
<keyword evidence="5" id="KW-1185">Reference proteome</keyword>
<reference evidence="4 5" key="1">
    <citation type="submission" date="2019-09" db="EMBL/GenBank/DDBJ databases">
        <title>Isolation and complete genome sequencing of Methylocystis species.</title>
        <authorList>
            <person name="Rumah B.L."/>
            <person name="Stead C.E."/>
            <person name="Stevens B.C."/>
            <person name="Minton N.P."/>
            <person name="Grosse-Honebrink A."/>
            <person name="Zhang Y."/>
        </authorList>
    </citation>
    <scope>NUCLEOTIDE SEQUENCE [LARGE SCALE GENOMIC DNA]</scope>
    <source>
        <strain evidence="4 5">BRCS2</strain>
    </source>
</reference>
<dbReference type="CDD" id="cd19607">
    <property type="entry name" value="GTA_TIM-barrel-like"/>
    <property type="match status" value="1"/>
</dbReference>
<feature type="domain" description="Rcc01698-like C-terminal" evidence="3">
    <location>
        <begin position="1039"/>
        <end position="1138"/>
    </location>
</feature>
<gene>
    <name evidence="4" type="ORF">F7D14_01730</name>
</gene>
<organism evidence="4 5">
    <name type="scientific">Methylocystis parvus</name>
    <dbReference type="NCBI Taxonomy" id="134"/>
    <lineage>
        <taxon>Bacteria</taxon>
        <taxon>Pseudomonadati</taxon>
        <taxon>Pseudomonadota</taxon>
        <taxon>Alphaproteobacteria</taxon>
        <taxon>Hyphomicrobiales</taxon>
        <taxon>Methylocystaceae</taxon>
        <taxon>Methylocystis</taxon>
    </lineage>
</organism>
<evidence type="ECO:0000259" key="2">
    <source>
        <dbReference type="Pfam" id="PF13550"/>
    </source>
</evidence>
<dbReference type="Gene3D" id="3.20.20.80">
    <property type="entry name" value="Glycosidases"/>
    <property type="match status" value="1"/>
</dbReference>
<evidence type="ECO:0000313" key="4">
    <source>
        <dbReference type="EMBL" id="QGM96331.1"/>
    </source>
</evidence>
<dbReference type="InterPro" id="IPR025195">
    <property type="entry name" value="GTA_TIM_dom"/>
</dbReference>
<evidence type="ECO:0000313" key="5">
    <source>
        <dbReference type="Proteomes" id="UP000422569"/>
    </source>
</evidence>
<dbReference type="InterPro" id="IPR017853">
    <property type="entry name" value="GH"/>
</dbReference>
<dbReference type="Pfam" id="PF13550">
    <property type="entry name" value="Phage-tail_3"/>
    <property type="match status" value="1"/>
</dbReference>
<dbReference type="Pfam" id="PF23666">
    <property type="entry name" value="Rcc01698_C"/>
    <property type="match status" value="1"/>
</dbReference>
<feature type="domain" description="Tip attachment protein J" evidence="2">
    <location>
        <begin position="788"/>
        <end position="951"/>
    </location>
</feature>
<accession>A0A6B8M0G5</accession>
<evidence type="ECO:0008006" key="6">
    <source>
        <dbReference type="Google" id="ProtNLM"/>
    </source>
</evidence>
<dbReference type="InterPro" id="IPR056490">
    <property type="entry name" value="Rcc01698_C"/>
</dbReference>
<dbReference type="EMBL" id="CP044331">
    <property type="protein sequence ID" value="QGM96331.1"/>
    <property type="molecule type" value="Genomic_DNA"/>
</dbReference>
<name>A0A6B8M0G5_9HYPH</name>
<dbReference type="Proteomes" id="UP000422569">
    <property type="component" value="Chromosome"/>
</dbReference>
<dbReference type="SUPFAM" id="SSF51445">
    <property type="entry name" value="(Trans)glycosidases"/>
    <property type="match status" value="1"/>
</dbReference>
<protein>
    <recommendedName>
        <fullName evidence="6">Host specificity protein</fullName>
    </recommendedName>
</protein>
<sequence length="1294" mass="138295">MATLVLQTIGSVVGGAIGGPVGGVVGRLLGGLGGGLIDQALQPQASSPRYSVGPRLKSMDGIASTEGAGVPRVYGRARIGGQMIWATRFLERVNAVFESQPRNGKGGGGGGQPKVNFTYVYSANFAIGLCEGPIAFVRRIWADGAELDMTTLPIRIYNGTEDQEPDPLIAAKEGPGNVPAYRGLAYIVFDDLALAPFGNRIPQFTFEVVKPVSGVGEMIRAIDLIPGATEAGYLPSLKLNFWAPGATDAENRHQYTAGTDWEASIDALQALCPNLKSVALVVAWFGDDIRAQYCNVAPRVDARFKTIGEFNYILGPFWPPDWSVAGQTRATATLVSQIDERSAYGGTPSDASVLGAIKDLAARGLSVVFYPFLMMDVPADNALPNPYTGASGQPAFPWRGRITCDPAPGRAGSPDATPAAASQVSAFVTRYRSFILHYANLCASAGGVDAFLVGSEFIGLTRVRSGAGQYPFVSALAALAADVKAVLGPATKISYAADWTEYGAHVPAAGELRFPLDPLWASPSVDFVGVDVYWPLSDWRDGDAHLDAQVATNVHDLDYLRARVASGEGYDWYYPDAAARSAQSRMPITDGLGKPWVYRQKDFVSFWSQPHYERVGGVELAAPTAWAPQSKPIWITETGCPAVDRGANAPNVFPDARSSEGGLPYFSRGGRDDLIQARFIEATLTHFDPLRPGGATANPISAIYGKPMVDPERIHIWCWDARPFPAFPTQSGAWSDGPNWETGHWLNGRLEGVPLDRLTTALANDVDAPELSMTRPKIGGFVDGYVVDRPMSPREAIDPLAALYGFDAIVNGGRIDFVDRRGRVVREISEDDLIAGKEMSLVTLTRAQESELPHEIALSYADSENDFQMSRVLSRRLEGFSARQSEAQAAVMTHRADAQKLADIWLQDLWVGRESAEFTLRPGLVALEPGDVVRLGAAGGGRFFQIQRVTDGLARAVSARAVDPSVYDAPARKAERSPASSPRMMGPPRIEILDLAVTRATPALSYIAAFADPWPGALAIVKGAAISISETVSVIEKRAMIGDTIDVLPPGPVGRFDNGSSVTVRFAAGQLASVDDLAAFAGRAAMAIRGADGAWEVFAFTRAELVGEKTYRLSRLLRGLGGEENLASRAAPPGSTVVLLDDALVPLAREVSDIGAPIAYAIGPADRDMADPLYVRMTATATPKALTPYPPARPRARRTPDGIMIDFLRRSRVDGDAWESVDIPLGEASEAYEAEIVLPAGARTLSAAAPSILYPAAQELADFGAPQSALNLSLYQISAVVGRGFPYSGVLFIE</sequence>
<proteinExistence type="predicted"/>
<dbReference type="InterPro" id="IPR032876">
    <property type="entry name" value="J_dom"/>
</dbReference>